<evidence type="ECO:0000256" key="3">
    <source>
        <dbReference type="SAM" id="SignalP"/>
    </source>
</evidence>
<evidence type="ECO:0008006" key="6">
    <source>
        <dbReference type="Google" id="ProtNLM"/>
    </source>
</evidence>
<dbReference type="Gene3D" id="2.40.40.10">
    <property type="entry name" value="RlpA-like domain"/>
    <property type="match status" value="1"/>
</dbReference>
<evidence type="ECO:0000256" key="1">
    <source>
        <dbReference type="ARBA" id="ARBA00022729"/>
    </source>
</evidence>
<dbReference type="CDD" id="cd22191">
    <property type="entry name" value="DPBB_RlpA_EXP_N-like"/>
    <property type="match status" value="1"/>
</dbReference>
<sequence>MHISHSLMLILALVVMSISALPLPMVRRDSQTVRYETVPQSNHQNNLVSSDFGSTLDTAKNEVYYEGDDEDFDHEDDSDHDDRSTTTTTTAATTTATTSSSSTTSSTTTKKATTTTASAKPTTDSSSSGSHSGRGTWYTPDLGSCGKTNSADDMVVAINYIDMANGANSNNNPKCGKKIKISYQGKSTEATISLQGDRKRLSHKDGFK</sequence>
<organism evidence="4">
    <name type="scientific">Absidia glauca</name>
    <name type="common">Pin mould</name>
    <dbReference type="NCBI Taxonomy" id="4829"/>
    <lineage>
        <taxon>Eukaryota</taxon>
        <taxon>Fungi</taxon>
        <taxon>Fungi incertae sedis</taxon>
        <taxon>Mucoromycota</taxon>
        <taxon>Mucoromycotina</taxon>
        <taxon>Mucoromycetes</taxon>
        <taxon>Mucorales</taxon>
        <taxon>Cunninghamellaceae</taxon>
        <taxon>Absidia</taxon>
    </lineage>
</organism>
<dbReference type="OrthoDB" id="623670at2759"/>
<dbReference type="AlphaFoldDB" id="A0A168SAK6"/>
<evidence type="ECO:0000313" key="5">
    <source>
        <dbReference type="Proteomes" id="UP000078561"/>
    </source>
</evidence>
<feature type="compositionally biased region" description="Low complexity" evidence="2">
    <location>
        <begin position="85"/>
        <end position="128"/>
    </location>
</feature>
<dbReference type="STRING" id="4829.A0A168SAK6"/>
<reference evidence="4" key="1">
    <citation type="submission" date="2016-04" db="EMBL/GenBank/DDBJ databases">
        <authorList>
            <person name="Evans L.H."/>
            <person name="Alamgir A."/>
            <person name="Owens N."/>
            <person name="Weber N.D."/>
            <person name="Virtaneva K."/>
            <person name="Barbian K."/>
            <person name="Babar A."/>
            <person name="Rosenke K."/>
        </authorList>
    </citation>
    <scope>NUCLEOTIDE SEQUENCE [LARGE SCALE GENOMIC DNA]</scope>
    <source>
        <strain evidence="4">CBS 101.48</strain>
    </source>
</reference>
<dbReference type="EMBL" id="LT554888">
    <property type="protein sequence ID" value="SAM08159.1"/>
    <property type="molecule type" value="Genomic_DNA"/>
</dbReference>
<feature type="signal peptide" evidence="3">
    <location>
        <begin position="1"/>
        <end position="20"/>
    </location>
</feature>
<dbReference type="Proteomes" id="UP000078561">
    <property type="component" value="Unassembled WGS sequence"/>
</dbReference>
<feature type="chain" id="PRO_5007900197" description="RlpA-like protein double-psi beta-barrel domain-containing protein" evidence="3">
    <location>
        <begin position="21"/>
        <end position="208"/>
    </location>
</feature>
<gene>
    <name evidence="4" type="primary">ABSGL_13821.1 scaffold 14339</name>
</gene>
<keyword evidence="1 3" id="KW-0732">Signal</keyword>
<dbReference type="PANTHER" id="PTHR31836">
    <property type="match status" value="1"/>
</dbReference>
<protein>
    <recommendedName>
        <fullName evidence="6">RlpA-like protein double-psi beta-barrel domain-containing protein</fullName>
    </recommendedName>
</protein>
<proteinExistence type="predicted"/>
<accession>A0A168SAK6</accession>
<feature type="compositionally biased region" description="Acidic residues" evidence="2">
    <location>
        <begin position="68"/>
        <end position="79"/>
    </location>
</feature>
<evidence type="ECO:0000313" key="4">
    <source>
        <dbReference type="EMBL" id="SAM08159.1"/>
    </source>
</evidence>
<dbReference type="InParanoid" id="A0A168SAK6"/>
<name>A0A168SAK6_ABSGL</name>
<dbReference type="InterPro" id="IPR036908">
    <property type="entry name" value="RlpA-like_sf"/>
</dbReference>
<evidence type="ECO:0000256" key="2">
    <source>
        <dbReference type="SAM" id="MobiDB-lite"/>
    </source>
</evidence>
<dbReference type="InterPro" id="IPR051477">
    <property type="entry name" value="Expansin_CellWall"/>
</dbReference>
<dbReference type="PANTHER" id="PTHR31836:SF28">
    <property type="entry name" value="SRCR DOMAIN-CONTAINING PROTEIN-RELATED"/>
    <property type="match status" value="1"/>
</dbReference>
<feature type="region of interest" description="Disordered" evidence="2">
    <location>
        <begin position="68"/>
        <end position="136"/>
    </location>
</feature>
<dbReference type="SUPFAM" id="SSF50685">
    <property type="entry name" value="Barwin-like endoglucanases"/>
    <property type="match status" value="1"/>
</dbReference>
<keyword evidence="5" id="KW-1185">Reference proteome</keyword>